<feature type="binding site" evidence="7">
    <location>
        <position position="31"/>
    </location>
    <ligand>
        <name>Ca(2+)</name>
        <dbReference type="ChEBI" id="CHEBI:29108"/>
    </ligand>
</feature>
<name>A0A448YFZ4_BRENA</name>
<keyword evidence="7" id="KW-0106">Calcium</keyword>
<evidence type="ECO:0000256" key="7">
    <source>
        <dbReference type="PIRSR" id="PIRSR608901-1"/>
    </source>
</evidence>
<gene>
    <name evidence="10" type="ORF">BRENAR_LOCUS543</name>
</gene>
<accession>A0A448YFZ4</accession>
<protein>
    <submittedName>
        <fullName evidence="10">DEKNAAC100706</fullName>
    </submittedName>
</protein>
<dbReference type="PANTHER" id="PTHR46187:SF3">
    <property type="entry name" value="ALKALINE CERAMIDASE 3"/>
    <property type="match status" value="1"/>
</dbReference>
<feature type="transmembrane region" description="Helical" evidence="9">
    <location>
        <begin position="67"/>
        <end position="89"/>
    </location>
</feature>
<evidence type="ECO:0000256" key="5">
    <source>
        <dbReference type="ARBA" id="ARBA00022989"/>
    </source>
</evidence>
<organism evidence="10 11">
    <name type="scientific">Brettanomyces naardenensis</name>
    <name type="common">Yeast</name>
    <dbReference type="NCBI Taxonomy" id="13370"/>
    <lineage>
        <taxon>Eukaryota</taxon>
        <taxon>Fungi</taxon>
        <taxon>Dikarya</taxon>
        <taxon>Ascomycota</taxon>
        <taxon>Saccharomycotina</taxon>
        <taxon>Pichiomycetes</taxon>
        <taxon>Pichiales</taxon>
        <taxon>Pichiaceae</taxon>
        <taxon>Brettanomyces</taxon>
    </lineage>
</organism>
<feature type="binding site" evidence="8">
    <location>
        <position position="231"/>
    </location>
    <ligand>
        <name>Zn(2+)</name>
        <dbReference type="ChEBI" id="CHEBI:29105"/>
        <note>catalytic</note>
    </ligand>
</feature>
<feature type="binding site" evidence="7">
    <location>
        <position position="29"/>
    </location>
    <ligand>
        <name>Ca(2+)</name>
        <dbReference type="ChEBI" id="CHEBI:29108"/>
    </ligand>
</feature>
<keyword evidence="5 9" id="KW-1133">Transmembrane helix</keyword>
<dbReference type="GO" id="GO:0016811">
    <property type="term" value="F:hydrolase activity, acting on carbon-nitrogen (but not peptide) bonds, in linear amides"/>
    <property type="evidence" value="ECO:0007669"/>
    <property type="project" value="InterPro"/>
</dbReference>
<feature type="transmembrane region" description="Helical" evidence="9">
    <location>
        <begin position="101"/>
        <end position="117"/>
    </location>
</feature>
<dbReference type="AlphaFoldDB" id="A0A448YFZ4"/>
<evidence type="ECO:0000256" key="3">
    <source>
        <dbReference type="ARBA" id="ARBA00022692"/>
    </source>
</evidence>
<dbReference type="OrthoDB" id="187171at2759"/>
<feature type="binding site" evidence="8">
    <location>
        <position position="88"/>
    </location>
    <ligand>
        <name>Zn(2+)</name>
        <dbReference type="ChEBI" id="CHEBI:29105"/>
        <note>catalytic</note>
    </ligand>
</feature>
<evidence type="ECO:0000313" key="10">
    <source>
        <dbReference type="EMBL" id="VEU19807.1"/>
    </source>
</evidence>
<evidence type="ECO:0000256" key="9">
    <source>
        <dbReference type="SAM" id="Phobius"/>
    </source>
</evidence>
<dbReference type="GO" id="GO:0046513">
    <property type="term" value="P:ceramide biosynthetic process"/>
    <property type="evidence" value="ECO:0007669"/>
    <property type="project" value="TreeGrafter"/>
</dbReference>
<evidence type="ECO:0000256" key="1">
    <source>
        <dbReference type="ARBA" id="ARBA00004141"/>
    </source>
</evidence>
<comment type="similarity">
    <text evidence="2">Belongs to the alkaline ceramidase family.</text>
</comment>
<reference evidence="10 11" key="1">
    <citation type="submission" date="2018-12" db="EMBL/GenBank/DDBJ databases">
        <authorList>
            <person name="Tiukova I."/>
            <person name="Dainat J."/>
        </authorList>
    </citation>
    <scope>NUCLEOTIDE SEQUENCE [LARGE SCALE GENOMIC DNA]</scope>
</reference>
<sequence>MALFFDYPDAPEAEFGYWGPVTSTIDWCEENYLFSPYIAEMINSLTNIAFVLLAMHNLYTVVQNNHGWLYIFTCIGFAFVGVGSFLFHMSLLYEYQLMDELPMVYVTALPFGYLMGYDKSPSIRTVWKVGTFVTTLLFTYIYIFVWRNPVFHQIFYAILNFGIIFKSLGAIHRLVTDEKVRRLEYKLMILAFGLFGLGFFIWNIDNIYCSSITSFRRSVLGLPLGLLTEGHGWWHIFTGLGIYYFILYNQVLSTWISGKQDDYQLVWYGPFAEVKLRAIPRKKVE</sequence>
<feature type="binding site" evidence="7">
    <location>
        <position position="26"/>
    </location>
    <ligand>
        <name>Ca(2+)</name>
        <dbReference type="ChEBI" id="CHEBI:29108"/>
    </ligand>
</feature>
<keyword evidence="7" id="KW-0479">Metal-binding</keyword>
<evidence type="ECO:0000256" key="4">
    <source>
        <dbReference type="ARBA" id="ARBA00022801"/>
    </source>
</evidence>
<evidence type="ECO:0000256" key="6">
    <source>
        <dbReference type="ARBA" id="ARBA00023136"/>
    </source>
</evidence>
<feature type="transmembrane region" description="Helical" evidence="9">
    <location>
        <begin position="153"/>
        <end position="175"/>
    </location>
</feature>
<feature type="binding site" evidence="8">
    <location>
        <position position="235"/>
    </location>
    <ligand>
        <name>Zn(2+)</name>
        <dbReference type="ChEBI" id="CHEBI:29105"/>
        <note>catalytic</note>
    </ligand>
</feature>
<keyword evidence="3 9" id="KW-0812">Transmembrane</keyword>
<feature type="transmembrane region" description="Helical" evidence="9">
    <location>
        <begin position="232"/>
        <end position="251"/>
    </location>
</feature>
<comment type="subcellular location">
    <subcellularLocation>
        <location evidence="1">Membrane</location>
        <topology evidence="1">Multi-pass membrane protein</topology>
    </subcellularLocation>
</comment>
<proteinExistence type="inferred from homology"/>
<dbReference type="EMBL" id="CAACVR010000001">
    <property type="protein sequence ID" value="VEU19807.1"/>
    <property type="molecule type" value="Genomic_DNA"/>
</dbReference>
<feature type="transmembrane region" description="Helical" evidence="9">
    <location>
        <begin position="37"/>
        <end position="55"/>
    </location>
</feature>
<dbReference type="InterPro" id="IPR008901">
    <property type="entry name" value="ACER"/>
</dbReference>
<dbReference type="GO" id="GO:0046872">
    <property type="term" value="F:metal ion binding"/>
    <property type="evidence" value="ECO:0007669"/>
    <property type="project" value="UniProtKB-KW"/>
</dbReference>
<dbReference type="FunCoup" id="A0A448YFZ4">
    <property type="interactions" value="602"/>
</dbReference>
<dbReference type="PANTHER" id="PTHR46187">
    <property type="entry name" value="ALKALINE CERAMIDASE 3"/>
    <property type="match status" value="1"/>
</dbReference>
<feature type="binding site" evidence="7">
    <location>
        <position position="27"/>
    </location>
    <ligand>
        <name>Ca(2+)</name>
        <dbReference type="ChEBI" id="CHEBI:29108"/>
    </ligand>
</feature>
<keyword evidence="8" id="KW-0862">Zinc</keyword>
<dbReference type="Pfam" id="PF05875">
    <property type="entry name" value="Ceramidase"/>
    <property type="match status" value="1"/>
</dbReference>
<keyword evidence="6 9" id="KW-0472">Membrane</keyword>
<feature type="transmembrane region" description="Helical" evidence="9">
    <location>
        <begin position="187"/>
        <end position="204"/>
    </location>
</feature>
<feature type="transmembrane region" description="Helical" evidence="9">
    <location>
        <begin position="129"/>
        <end position="147"/>
    </location>
</feature>
<evidence type="ECO:0000313" key="11">
    <source>
        <dbReference type="Proteomes" id="UP000290900"/>
    </source>
</evidence>
<evidence type="ECO:0000256" key="2">
    <source>
        <dbReference type="ARBA" id="ARBA00009780"/>
    </source>
</evidence>
<keyword evidence="4" id="KW-0378">Hydrolase</keyword>
<dbReference type="GO" id="GO:0046514">
    <property type="term" value="P:ceramide catabolic process"/>
    <property type="evidence" value="ECO:0007669"/>
    <property type="project" value="TreeGrafter"/>
</dbReference>
<keyword evidence="11" id="KW-1185">Reference proteome</keyword>
<dbReference type="InParanoid" id="A0A448YFZ4"/>
<dbReference type="Proteomes" id="UP000290900">
    <property type="component" value="Unassembled WGS sequence"/>
</dbReference>
<feature type="binding site" evidence="7">
    <location>
        <position position="40"/>
    </location>
    <ligand>
        <name>Ca(2+)</name>
        <dbReference type="ChEBI" id="CHEBI:29108"/>
    </ligand>
</feature>
<comment type="cofactor">
    <cofactor evidence="8">
        <name>Zn(2+)</name>
        <dbReference type="ChEBI" id="CHEBI:29105"/>
    </cofactor>
</comment>
<dbReference type="GO" id="GO:0005789">
    <property type="term" value="C:endoplasmic reticulum membrane"/>
    <property type="evidence" value="ECO:0007669"/>
    <property type="project" value="TreeGrafter"/>
</dbReference>
<dbReference type="STRING" id="13370.A0A448YFZ4"/>
<evidence type="ECO:0000256" key="8">
    <source>
        <dbReference type="PIRSR" id="PIRSR608901-2"/>
    </source>
</evidence>